<feature type="region of interest" description="Disordered" evidence="1">
    <location>
        <begin position="1"/>
        <end position="72"/>
    </location>
</feature>
<dbReference type="EMBL" id="NCSJ02000290">
    <property type="protein sequence ID" value="RFU26028.1"/>
    <property type="molecule type" value="Genomic_DNA"/>
</dbReference>
<evidence type="ECO:0000313" key="3">
    <source>
        <dbReference type="Proteomes" id="UP000258309"/>
    </source>
</evidence>
<feature type="non-terminal residue" evidence="2">
    <location>
        <position position="1"/>
    </location>
</feature>
<feature type="region of interest" description="Disordered" evidence="1">
    <location>
        <begin position="578"/>
        <end position="609"/>
    </location>
</feature>
<proteinExistence type="predicted"/>
<name>A0A3E2GY49_SCYLI</name>
<comment type="caution">
    <text evidence="2">The sequence shown here is derived from an EMBL/GenBank/DDBJ whole genome shotgun (WGS) entry which is preliminary data.</text>
</comment>
<keyword evidence="3" id="KW-1185">Reference proteome</keyword>
<gene>
    <name evidence="2" type="ORF">B7463_g10317</name>
</gene>
<feature type="compositionally biased region" description="Polar residues" evidence="1">
    <location>
        <begin position="588"/>
        <end position="609"/>
    </location>
</feature>
<evidence type="ECO:0000313" key="2">
    <source>
        <dbReference type="EMBL" id="RFU26028.1"/>
    </source>
</evidence>
<feature type="non-terminal residue" evidence="2">
    <location>
        <position position="609"/>
    </location>
</feature>
<protein>
    <submittedName>
        <fullName evidence="2">Uncharacterized protein</fullName>
    </submittedName>
</protein>
<dbReference type="Proteomes" id="UP000258309">
    <property type="component" value="Unassembled WGS sequence"/>
</dbReference>
<accession>A0A3E2GY49</accession>
<dbReference type="OrthoDB" id="3564670at2759"/>
<evidence type="ECO:0000256" key="1">
    <source>
        <dbReference type="SAM" id="MobiDB-lite"/>
    </source>
</evidence>
<reference evidence="2 3" key="1">
    <citation type="submission" date="2018-05" db="EMBL/GenBank/DDBJ databases">
        <title>Draft genome sequence of Scytalidium lignicola DSM 105466, a ubiquitous saprotrophic fungus.</title>
        <authorList>
            <person name="Buettner E."/>
            <person name="Gebauer A.M."/>
            <person name="Hofrichter M."/>
            <person name="Liers C."/>
            <person name="Kellner H."/>
        </authorList>
    </citation>
    <scope>NUCLEOTIDE SEQUENCE [LARGE SCALE GENOMIC DNA]</scope>
    <source>
        <strain evidence="2 3">DSM 105466</strain>
    </source>
</reference>
<organism evidence="2 3">
    <name type="scientific">Scytalidium lignicola</name>
    <name type="common">Hyphomycete</name>
    <dbReference type="NCBI Taxonomy" id="5539"/>
    <lineage>
        <taxon>Eukaryota</taxon>
        <taxon>Fungi</taxon>
        <taxon>Dikarya</taxon>
        <taxon>Ascomycota</taxon>
        <taxon>Pezizomycotina</taxon>
        <taxon>Leotiomycetes</taxon>
        <taxon>Leotiomycetes incertae sedis</taxon>
        <taxon>Scytalidium</taxon>
    </lineage>
</organism>
<dbReference type="AlphaFoldDB" id="A0A3E2GY49"/>
<feature type="compositionally biased region" description="Low complexity" evidence="1">
    <location>
        <begin position="39"/>
        <end position="49"/>
    </location>
</feature>
<sequence length="609" mass="68899">MAESDEITRLLAAVMDLSTESHPGQEGSTEDQEKKVPDSSSSSSSSTSTIRAVTVRPAKLAPPADIFPPSLDPTKQFPPPKLPIRIPPTPITLSNNKSDFFSPLISPPIAPHHPVVYREMMRKTWKHVERRQPFAQSASAKLQAIVGVRNETPFQVPETPVPPVVLNLMRQSRDQNNRFARDGFLNNIRGYGRGPGQVGVGGVGIGVGGPQRGGGYDIPLRSPIGMHVVNKYTGAGLREFLLTRGNELGSGRRELKSISFFDCTPDIRTNAEKSVKLAEYDNRSPRHRCNYYEVDLPTVRYSNVTPGQEIYSTERWIWFLISQPMVTIDFDMFVNNPSQKLPHPPNFPSPAPTSWVVFAAPLSHVTTYPITTELEYSTPNPTFNYNGNYNGSNNVRNLHLVSKRLDFDFSHQGIPLFEFSNINNFTSTSTLPFLSIPRPLPPYEENDSYAPYTDDEYEEILSRWEESEEYANRNRPADDPMDLPCPNRGVWWNRFYKELYDDCKTWEKIKAAMGRGKCRVMCRWLERDEESEREEQRNYWQGVHTGGWGRDMRAGIGMRGRDIGGRGGAFRGRGFMGRARSGTPPHAQAQTYTQHQMNQRPHSNLSRSF</sequence>